<dbReference type="SUPFAM" id="SSF52266">
    <property type="entry name" value="SGNH hydrolase"/>
    <property type="match status" value="1"/>
</dbReference>
<dbReference type="GO" id="GO:0016787">
    <property type="term" value="F:hydrolase activity"/>
    <property type="evidence" value="ECO:0007669"/>
    <property type="project" value="UniProtKB-KW"/>
</dbReference>
<dbReference type="CDD" id="cd00229">
    <property type="entry name" value="SGNH_hydrolase"/>
    <property type="match status" value="1"/>
</dbReference>
<gene>
    <name evidence="1" type="ORF">KH142_03075</name>
</gene>
<accession>A0A943V0C8</accession>
<keyword evidence="1" id="KW-0378">Hydrolase</keyword>
<dbReference type="AlphaFoldDB" id="A0A943V0C8"/>
<evidence type="ECO:0000313" key="2">
    <source>
        <dbReference type="Proteomes" id="UP000727506"/>
    </source>
</evidence>
<dbReference type="Gene3D" id="3.40.50.1110">
    <property type="entry name" value="SGNH hydrolase"/>
    <property type="match status" value="1"/>
</dbReference>
<protein>
    <submittedName>
        <fullName evidence="1">SGNH/GDSL hydrolase family protein</fullName>
    </submittedName>
</protein>
<dbReference type="InterPro" id="IPR036514">
    <property type="entry name" value="SGNH_hydro_sf"/>
</dbReference>
<reference evidence="1" key="1">
    <citation type="submission" date="2021-02" db="EMBL/GenBank/DDBJ databases">
        <title>Infant gut strain persistence is associated with maternal origin, phylogeny, and functional potential including surface adhesion and iron acquisition.</title>
        <authorList>
            <person name="Lou Y.C."/>
        </authorList>
    </citation>
    <scope>NUCLEOTIDE SEQUENCE</scope>
    <source>
        <strain evidence="1">L2_039_000G1_dasL2_039_000G1_concoct_11</strain>
    </source>
</reference>
<dbReference type="Proteomes" id="UP000727506">
    <property type="component" value="Unassembled WGS sequence"/>
</dbReference>
<proteinExistence type="predicted"/>
<name>A0A943V0C8_9ACTN</name>
<sequence length="305" mass="32311">MASSCRRPLVSILGDSISTFQGCNPDGFDVFYEGERCAATGVRRREDTWWQMTIDALGGELLSNGSFSGSMVEGAGFPAASSAERIEALSRDGLAPDIVIVFLGINDYGWGGAANQAAGRGRALPPAAPACESRVVAAACPDAAESFSSAYATMLSRLRASYPDAQAWCCTLCPGRLAGSAAPTFIRRLRGIDVARYDEAVRIQAAAHGCKTIDLAAFGRDYEAFDGTHPAALGMRQIAAMVLESMRRQGLDKAIDSDKGALSLEAVFADDGLRAQDFCDRSDCLGCAHARSTGNAWSLVCEKNR</sequence>
<dbReference type="InterPro" id="IPR032588">
    <property type="entry name" value="Lipase_GDSL_lke"/>
</dbReference>
<comment type="caution">
    <text evidence="1">The sequence shown here is derived from an EMBL/GenBank/DDBJ whole genome shotgun (WGS) entry which is preliminary data.</text>
</comment>
<organism evidence="1 2">
    <name type="scientific">Slackia piriformis</name>
    <dbReference type="NCBI Taxonomy" id="626934"/>
    <lineage>
        <taxon>Bacteria</taxon>
        <taxon>Bacillati</taxon>
        <taxon>Actinomycetota</taxon>
        <taxon>Coriobacteriia</taxon>
        <taxon>Eggerthellales</taxon>
        <taxon>Eggerthellaceae</taxon>
        <taxon>Slackia</taxon>
    </lineage>
</organism>
<dbReference type="Pfam" id="PF16255">
    <property type="entry name" value="Lipase_GDSL_lke"/>
    <property type="match status" value="1"/>
</dbReference>
<evidence type="ECO:0000313" key="1">
    <source>
        <dbReference type="EMBL" id="MBS6940460.1"/>
    </source>
</evidence>
<dbReference type="EMBL" id="JAGZSV010000034">
    <property type="protein sequence ID" value="MBS6940460.1"/>
    <property type="molecule type" value="Genomic_DNA"/>
</dbReference>